<organism evidence="2 3">
    <name type="scientific">Actinomortierella ambigua</name>
    <dbReference type="NCBI Taxonomy" id="1343610"/>
    <lineage>
        <taxon>Eukaryota</taxon>
        <taxon>Fungi</taxon>
        <taxon>Fungi incertae sedis</taxon>
        <taxon>Mucoromycota</taxon>
        <taxon>Mortierellomycotina</taxon>
        <taxon>Mortierellomycetes</taxon>
        <taxon>Mortierellales</taxon>
        <taxon>Mortierellaceae</taxon>
        <taxon>Actinomortierella</taxon>
    </lineage>
</organism>
<evidence type="ECO:0000313" key="3">
    <source>
        <dbReference type="Proteomes" id="UP000807716"/>
    </source>
</evidence>
<evidence type="ECO:0008006" key="4">
    <source>
        <dbReference type="Google" id="ProtNLM"/>
    </source>
</evidence>
<comment type="caution">
    <text evidence="2">The sequence shown here is derived from an EMBL/GenBank/DDBJ whole genome shotgun (WGS) entry which is preliminary data.</text>
</comment>
<dbReference type="InterPro" id="IPR029063">
    <property type="entry name" value="SAM-dependent_MTases_sf"/>
</dbReference>
<dbReference type="EMBL" id="JAAAJB010000330">
    <property type="protein sequence ID" value="KAG0258292.1"/>
    <property type="molecule type" value="Genomic_DNA"/>
</dbReference>
<dbReference type="SUPFAM" id="SSF53335">
    <property type="entry name" value="S-adenosyl-L-methionine-dependent methyltransferases"/>
    <property type="match status" value="1"/>
</dbReference>
<feature type="compositionally biased region" description="Acidic residues" evidence="1">
    <location>
        <begin position="978"/>
        <end position="989"/>
    </location>
</feature>
<feature type="compositionally biased region" description="Acidic residues" evidence="1">
    <location>
        <begin position="899"/>
        <end position="908"/>
    </location>
</feature>
<reference evidence="2" key="1">
    <citation type="journal article" date="2020" name="Fungal Divers.">
        <title>Resolving the Mortierellaceae phylogeny through synthesis of multi-gene phylogenetics and phylogenomics.</title>
        <authorList>
            <person name="Vandepol N."/>
            <person name="Liber J."/>
            <person name="Desiro A."/>
            <person name="Na H."/>
            <person name="Kennedy M."/>
            <person name="Barry K."/>
            <person name="Grigoriev I.V."/>
            <person name="Miller A.N."/>
            <person name="O'Donnell K."/>
            <person name="Stajich J.E."/>
            <person name="Bonito G."/>
        </authorList>
    </citation>
    <scope>NUCLEOTIDE SEQUENCE</scope>
    <source>
        <strain evidence="2">BC1065</strain>
    </source>
</reference>
<feature type="region of interest" description="Disordered" evidence="1">
    <location>
        <begin position="434"/>
        <end position="477"/>
    </location>
</feature>
<dbReference type="AlphaFoldDB" id="A0A9P6Q558"/>
<evidence type="ECO:0000313" key="2">
    <source>
        <dbReference type="EMBL" id="KAG0258292.1"/>
    </source>
</evidence>
<feature type="region of interest" description="Disordered" evidence="1">
    <location>
        <begin position="1"/>
        <end position="196"/>
    </location>
</feature>
<proteinExistence type="predicted"/>
<feature type="compositionally biased region" description="Acidic residues" evidence="1">
    <location>
        <begin position="918"/>
        <end position="953"/>
    </location>
</feature>
<keyword evidence="3" id="KW-1185">Reference proteome</keyword>
<dbReference type="Proteomes" id="UP000807716">
    <property type="component" value="Unassembled WGS sequence"/>
</dbReference>
<accession>A0A9P6Q558</accession>
<evidence type="ECO:0000256" key="1">
    <source>
        <dbReference type="SAM" id="MobiDB-lite"/>
    </source>
</evidence>
<feature type="compositionally biased region" description="Low complexity" evidence="1">
    <location>
        <begin position="164"/>
        <end position="196"/>
    </location>
</feature>
<feature type="compositionally biased region" description="Polar residues" evidence="1">
    <location>
        <begin position="998"/>
        <end position="1009"/>
    </location>
</feature>
<protein>
    <recommendedName>
        <fullName evidence="4">Myb-like domain-containing protein</fullName>
    </recommendedName>
</protein>
<feature type="compositionally biased region" description="Polar residues" evidence="1">
    <location>
        <begin position="243"/>
        <end position="259"/>
    </location>
</feature>
<feature type="compositionally biased region" description="Basic residues" evidence="1">
    <location>
        <begin position="260"/>
        <end position="271"/>
    </location>
</feature>
<feature type="region of interest" description="Disordered" evidence="1">
    <location>
        <begin position="209"/>
        <end position="280"/>
    </location>
</feature>
<feature type="compositionally biased region" description="Low complexity" evidence="1">
    <location>
        <begin position="123"/>
        <end position="154"/>
    </location>
</feature>
<feature type="compositionally biased region" description="Low complexity" evidence="1">
    <location>
        <begin position="468"/>
        <end position="477"/>
    </location>
</feature>
<gene>
    <name evidence="2" type="ORF">DFQ27_004728</name>
</gene>
<dbReference type="OrthoDB" id="6781668at2759"/>
<feature type="compositionally biased region" description="Low complexity" evidence="1">
    <location>
        <begin position="224"/>
        <end position="242"/>
    </location>
</feature>
<feature type="region of interest" description="Disordered" evidence="1">
    <location>
        <begin position="884"/>
        <end position="1009"/>
    </location>
</feature>
<sequence>MESTEGEQLFTQIAPSPLGKINNSLKRIRLQDEADSSGEGGQATSRSDSFERAWGDINVGDLNDSDFEDEPLVRKVSIPEQKRLKKEDPKSPPSTMNPAEKYFATHSFPPAAKPAGSSSTTVSTAKAMGSGSGSSSFASSSKAGSSSSAASSSKTIFSRFFTKGPTNTATTSNNSGNNNNSNKSGEGTVSQASTTSSAATSLFTSISADPHDEEDIQGSHTVISGSAPPSSSSSLPAPSRPSITTISKPASSSLGSSTFKQKKVVTHKTKAGTRSNNGAEDVFSHDQVKHWSEVRIKTWEHRRLNVEGFYYRFCDPTEMQHNGAWSTKSKQEFLTRLEEWKQRGIRIGTSWGVFSMAVSHKAGYQCSSYYRKLLETKQLTDPNYAWEGGKLVMINKTSGGEMALSGLSERWETEEVMEIERNINEWIKLYHSNGPKPSVPRAPKLPSLPLDGSKTSSSNAAGKKPASTTTTTTTSITTTTNTVFRPRQEAPRVKATTAPVVHRQISVLRGGRQSSAEAEVLTSVDIEDKFAEYSSFMKEQSTRSPARPSIRESLSLHVPSNIGPTSATPAPGRSVVSLEVRKAPVANTNAKGQMGLSLFWKNIRPVRVECPDVPKYMIPKDVEQRPTWAHRIIPYKESEPVVEGVVYKEVSSIVDMDWDLLSEGLDAPIGDLQGIMADPPWNFIVADGRNDGKCSLTLDRFTSVMEKALELVPSGIVCVWTHKAILPDVVAVMHRLRCRYVENLVWYKLGLHNANLDRASPYFRSSKEILLMFKRGEGFDIRHQRTADVIMDFEKPTTAWIEDEWTEPKPEAVFEMMEILLPDARFSPELGRGRLLELWAKRGQERRTGWISVHEQKAAAQPLLSSSSASADSYMAAPTRTALATTSKPMHQPVSITIVDDDDDDDGEDAKVERPPLEDEENNGSEAVSEGENDDDDDLGNVADMEDAGDEGAEDRVGQSEVGSPASGIQTPNTLELMELEDGLSDFSEEMAPLSTVARDSQGQAMDLE</sequence>
<name>A0A9P6Q558_9FUNG</name>
<feature type="compositionally biased region" description="Basic and acidic residues" evidence="1">
    <location>
        <begin position="80"/>
        <end position="90"/>
    </location>
</feature>